<keyword evidence="4" id="KW-0238">DNA-binding</keyword>
<keyword evidence="2" id="KW-0547">Nucleotide-binding</keyword>
<gene>
    <name evidence="11" type="ORF">AAP_00950</name>
</gene>
<dbReference type="SUPFAM" id="SSF52540">
    <property type="entry name" value="P-loop containing nucleoside triphosphate hydrolases"/>
    <property type="match status" value="1"/>
</dbReference>
<dbReference type="InterPro" id="IPR001650">
    <property type="entry name" value="Helicase_C-like"/>
</dbReference>
<dbReference type="GO" id="GO:0003677">
    <property type="term" value="F:DNA binding"/>
    <property type="evidence" value="ECO:0007669"/>
    <property type="project" value="UniProtKB-KW"/>
</dbReference>
<dbReference type="Pfam" id="PF00270">
    <property type="entry name" value="DEAD"/>
    <property type="match status" value="1"/>
</dbReference>
<feature type="compositionally biased region" description="Polar residues" evidence="8">
    <location>
        <begin position="758"/>
        <end position="770"/>
    </location>
</feature>
<comment type="similarity">
    <text evidence="1">Belongs to the helicase family. RecQ subfamily.</text>
</comment>
<dbReference type="EMBL" id="AZGZ01000003">
    <property type="protein sequence ID" value="KZZ96177.1"/>
    <property type="molecule type" value="Genomic_DNA"/>
</dbReference>
<dbReference type="GO" id="GO:0043138">
    <property type="term" value="F:3'-5' DNA helicase activity"/>
    <property type="evidence" value="ECO:0007669"/>
    <property type="project" value="UniProtKB-EC"/>
</dbReference>
<comment type="caution">
    <text evidence="11">The sequence shown here is derived from an EMBL/GenBank/DDBJ whole genome shotgun (WGS) entry which is preliminary data.</text>
</comment>
<dbReference type="InterPro" id="IPR011545">
    <property type="entry name" value="DEAD/DEAH_box_helicase_dom"/>
</dbReference>
<evidence type="ECO:0000256" key="6">
    <source>
        <dbReference type="ARBA" id="ARBA00034617"/>
    </source>
</evidence>
<feature type="region of interest" description="Disordered" evidence="8">
    <location>
        <begin position="478"/>
        <end position="542"/>
    </location>
</feature>
<keyword evidence="5" id="KW-0413">Isomerase</keyword>
<dbReference type="Pfam" id="PF00271">
    <property type="entry name" value="Helicase_C"/>
    <property type="match status" value="1"/>
</dbReference>
<dbReference type="InterPro" id="IPR014001">
    <property type="entry name" value="Helicase_ATP-bd"/>
</dbReference>
<dbReference type="GO" id="GO:0009378">
    <property type="term" value="F:four-way junction helicase activity"/>
    <property type="evidence" value="ECO:0007669"/>
    <property type="project" value="TreeGrafter"/>
</dbReference>
<dbReference type="PANTHER" id="PTHR13710:SF105">
    <property type="entry name" value="ATP-DEPENDENT DNA HELICASE Q1"/>
    <property type="match status" value="1"/>
</dbReference>
<comment type="catalytic activity">
    <reaction evidence="6">
        <text>Couples ATP hydrolysis with the unwinding of duplex DNA by translocating in the 3'-5' direction.</text>
        <dbReference type="EC" id="5.6.2.4"/>
    </reaction>
</comment>
<dbReference type="PROSITE" id="PS51194">
    <property type="entry name" value="HELICASE_CTER"/>
    <property type="match status" value="1"/>
</dbReference>
<keyword evidence="12" id="KW-1185">Reference proteome</keyword>
<keyword evidence="11" id="KW-0347">Helicase</keyword>
<evidence type="ECO:0000256" key="4">
    <source>
        <dbReference type="ARBA" id="ARBA00023125"/>
    </source>
</evidence>
<accession>A0A168C5W4</accession>
<evidence type="ECO:0000256" key="8">
    <source>
        <dbReference type="SAM" id="MobiDB-lite"/>
    </source>
</evidence>
<dbReference type="OrthoDB" id="4207589at2759"/>
<dbReference type="PROSITE" id="PS51192">
    <property type="entry name" value="HELICASE_ATP_BIND_1"/>
    <property type="match status" value="1"/>
</dbReference>
<dbReference type="SMART" id="SM00490">
    <property type="entry name" value="HELICc"/>
    <property type="match status" value="1"/>
</dbReference>
<feature type="compositionally biased region" description="Low complexity" evidence="8">
    <location>
        <begin position="487"/>
        <end position="506"/>
    </location>
</feature>
<evidence type="ECO:0000256" key="7">
    <source>
        <dbReference type="ARBA" id="ARBA00034808"/>
    </source>
</evidence>
<dbReference type="SMART" id="SM00487">
    <property type="entry name" value="DEXDc"/>
    <property type="match status" value="1"/>
</dbReference>
<dbReference type="PANTHER" id="PTHR13710">
    <property type="entry name" value="DNA HELICASE RECQ FAMILY MEMBER"/>
    <property type="match status" value="1"/>
</dbReference>
<dbReference type="Proteomes" id="UP000242877">
    <property type="component" value="Unassembled WGS sequence"/>
</dbReference>
<sequence>MARQRSRKSTNRALKRRNKEFAKRVAHSRAQTAIVEDQGPQPDLQAVYSLLRQNDVDEETLCALDDLLSPFTPLKRAQIVIQAIDSVSNSDKPIRYLGIRMAIRLLYPYWPREGQADAIYHVLYEKKDLVLIAATSFGKSLILQSVSLLRPDSMAIIVIPLNQIGKDQLEVIEKRGGNPCFLSGESNNPATLNRIREGEFTHLFISPELAITQPVINVLQTPSLLRNIRLVAIDEAHLVHHWGDNFRTNYAHLMRLRISLGKRIPWFACSATIPPITIRMLKERCGFPADVTLLRNPVDRPELIWSIGLLPPNGGSKFEALRFLFWPDSRHKYPSTQSPQRIRPCEIPKTIIFFNTRQEAHNAHEAIIQFLRTHPHFQYSKRMCLDMLKVYTRDTPEFDKKSIISKLQILGEECPIRVIFATEALGMGVDMPDIRRVIQYKLTTSDEPSVLWQRGGRACRDHQPGEVILLAEHWTFGSRPSPDKTTQGSSQQEGCPSQSQSQSQQSTVIVDSTQKDGDESGPDEDIEETIRRPTGRAAALKNAKRRANMPHFWYHLINNDSNCIRDAFLHYFDEPARFTTAKQQRHRCCSKCDTALSWGVVSLDNYPHCYLHSEKAPRTCPIGKKVIKAVREWALEKANIRFASARFTPRVEMIIPPAIQKVIEANATLLLSMSNIEKHLNNWRFLKEYGEEFLVAITAVTQTRPKSLSKAQFELHKRVSYPAFETYPQSPSTQAPSLHNFELTNPQACRQFDGENTIPASSLSKQSGTFQHAVRSPKRPRLMDVTNTIR</sequence>
<feature type="domain" description="Helicase C-terminal" evidence="10">
    <location>
        <begin position="337"/>
        <end position="503"/>
    </location>
</feature>
<evidence type="ECO:0000259" key="10">
    <source>
        <dbReference type="PROSITE" id="PS51194"/>
    </source>
</evidence>
<evidence type="ECO:0000313" key="11">
    <source>
        <dbReference type="EMBL" id="KZZ96177.1"/>
    </source>
</evidence>
<evidence type="ECO:0000256" key="2">
    <source>
        <dbReference type="ARBA" id="ARBA00022741"/>
    </source>
</evidence>
<dbReference type="Gene3D" id="3.40.50.300">
    <property type="entry name" value="P-loop containing nucleotide triphosphate hydrolases"/>
    <property type="match status" value="2"/>
</dbReference>
<evidence type="ECO:0000313" key="12">
    <source>
        <dbReference type="Proteomes" id="UP000242877"/>
    </source>
</evidence>
<evidence type="ECO:0000256" key="3">
    <source>
        <dbReference type="ARBA" id="ARBA00022840"/>
    </source>
</evidence>
<keyword evidence="11" id="KW-0378">Hydrolase</keyword>
<evidence type="ECO:0000259" key="9">
    <source>
        <dbReference type="PROSITE" id="PS51192"/>
    </source>
</evidence>
<dbReference type="GO" id="GO:0005694">
    <property type="term" value="C:chromosome"/>
    <property type="evidence" value="ECO:0007669"/>
    <property type="project" value="TreeGrafter"/>
</dbReference>
<feature type="domain" description="Helicase ATP-binding" evidence="9">
    <location>
        <begin position="120"/>
        <end position="291"/>
    </location>
</feature>
<feature type="compositionally biased region" description="Basic residues" evidence="8">
    <location>
        <begin position="1"/>
        <end position="18"/>
    </location>
</feature>
<name>A0A168C5W4_9EURO</name>
<dbReference type="GO" id="GO:0005524">
    <property type="term" value="F:ATP binding"/>
    <property type="evidence" value="ECO:0007669"/>
    <property type="project" value="UniProtKB-KW"/>
</dbReference>
<evidence type="ECO:0000256" key="5">
    <source>
        <dbReference type="ARBA" id="ARBA00023235"/>
    </source>
</evidence>
<dbReference type="GO" id="GO:0005737">
    <property type="term" value="C:cytoplasm"/>
    <property type="evidence" value="ECO:0007669"/>
    <property type="project" value="TreeGrafter"/>
</dbReference>
<proteinExistence type="inferred from homology"/>
<reference evidence="11 12" key="1">
    <citation type="journal article" date="2016" name="Genome Biol. Evol.">
        <title>Divergent and convergent evolution of fungal pathogenicity.</title>
        <authorList>
            <person name="Shang Y."/>
            <person name="Xiao G."/>
            <person name="Zheng P."/>
            <person name="Cen K."/>
            <person name="Zhan S."/>
            <person name="Wang C."/>
        </authorList>
    </citation>
    <scope>NUCLEOTIDE SEQUENCE [LARGE SCALE GENOMIC DNA]</scope>
    <source>
        <strain evidence="11 12">ARSEF 7405</strain>
    </source>
</reference>
<protein>
    <recommendedName>
        <fullName evidence="7">DNA 3'-5' helicase</fullName>
        <ecNumber evidence="7">5.6.2.4</ecNumber>
    </recommendedName>
</protein>
<feature type="region of interest" description="Disordered" evidence="8">
    <location>
        <begin position="1"/>
        <end position="22"/>
    </location>
</feature>
<dbReference type="EC" id="5.6.2.4" evidence="7"/>
<dbReference type="AlphaFoldDB" id="A0A168C5W4"/>
<dbReference type="GO" id="GO:0000724">
    <property type="term" value="P:double-strand break repair via homologous recombination"/>
    <property type="evidence" value="ECO:0007669"/>
    <property type="project" value="TreeGrafter"/>
</dbReference>
<organism evidence="11 12">
    <name type="scientific">Ascosphaera apis ARSEF 7405</name>
    <dbReference type="NCBI Taxonomy" id="392613"/>
    <lineage>
        <taxon>Eukaryota</taxon>
        <taxon>Fungi</taxon>
        <taxon>Dikarya</taxon>
        <taxon>Ascomycota</taxon>
        <taxon>Pezizomycotina</taxon>
        <taxon>Eurotiomycetes</taxon>
        <taxon>Eurotiomycetidae</taxon>
        <taxon>Onygenales</taxon>
        <taxon>Ascosphaeraceae</taxon>
        <taxon>Ascosphaera</taxon>
    </lineage>
</organism>
<dbReference type="VEuPathDB" id="FungiDB:AAP_00950"/>
<keyword evidence="3" id="KW-0067">ATP-binding</keyword>
<feature type="region of interest" description="Disordered" evidence="8">
    <location>
        <begin position="754"/>
        <end position="790"/>
    </location>
</feature>
<evidence type="ECO:0000256" key="1">
    <source>
        <dbReference type="ARBA" id="ARBA00005446"/>
    </source>
</evidence>
<dbReference type="InterPro" id="IPR027417">
    <property type="entry name" value="P-loop_NTPase"/>
</dbReference>